<organism evidence="1">
    <name type="scientific">marine sediment metagenome</name>
    <dbReference type="NCBI Taxonomy" id="412755"/>
    <lineage>
        <taxon>unclassified sequences</taxon>
        <taxon>metagenomes</taxon>
        <taxon>ecological metagenomes</taxon>
    </lineage>
</organism>
<gene>
    <name evidence="1" type="ORF">S12H4_52070</name>
</gene>
<dbReference type="EMBL" id="BARW01032987">
    <property type="protein sequence ID" value="GAJ04940.1"/>
    <property type="molecule type" value="Genomic_DNA"/>
</dbReference>
<dbReference type="Pfam" id="PF03054">
    <property type="entry name" value="tRNA_Me_trans"/>
    <property type="match status" value="1"/>
</dbReference>
<accession>X1VEA7</accession>
<dbReference type="SUPFAM" id="SSF52402">
    <property type="entry name" value="Adenine nucleotide alpha hydrolases-like"/>
    <property type="match status" value="1"/>
</dbReference>
<dbReference type="Gene3D" id="3.40.50.620">
    <property type="entry name" value="HUPs"/>
    <property type="match status" value="1"/>
</dbReference>
<dbReference type="AlphaFoldDB" id="X1VEA7"/>
<dbReference type="PANTHER" id="PTHR11933">
    <property type="entry name" value="TRNA 5-METHYLAMINOMETHYL-2-THIOURIDYLATE -METHYLTRANSFERASE"/>
    <property type="match status" value="1"/>
</dbReference>
<evidence type="ECO:0000313" key="1">
    <source>
        <dbReference type="EMBL" id="GAJ04940.1"/>
    </source>
</evidence>
<dbReference type="GO" id="GO:0002143">
    <property type="term" value="P:tRNA wobble position uridine thiolation"/>
    <property type="evidence" value="ECO:0007669"/>
    <property type="project" value="TreeGrafter"/>
</dbReference>
<evidence type="ECO:0008006" key="2">
    <source>
        <dbReference type="Google" id="ProtNLM"/>
    </source>
</evidence>
<proteinExistence type="predicted"/>
<sequence>MIKNLKKKVVVAMSGGVDSSLAAALLKEEGYDVLGITIHHYEGNENLKSVEQAAQNLEIPWHVLDFTKEFKNIV</sequence>
<name>X1VEA7_9ZZZZ</name>
<protein>
    <recommendedName>
        <fullName evidence="2">Thil AANH domain-containing protein</fullName>
    </recommendedName>
</protein>
<reference evidence="1" key="1">
    <citation type="journal article" date="2014" name="Front. Microbiol.">
        <title>High frequency of phylogenetically diverse reductive dehalogenase-homologous genes in deep subseafloor sedimentary metagenomes.</title>
        <authorList>
            <person name="Kawai M."/>
            <person name="Futagami T."/>
            <person name="Toyoda A."/>
            <person name="Takaki Y."/>
            <person name="Nishi S."/>
            <person name="Hori S."/>
            <person name="Arai W."/>
            <person name="Tsubouchi T."/>
            <person name="Morono Y."/>
            <person name="Uchiyama I."/>
            <person name="Ito T."/>
            <person name="Fujiyama A."/>
            <person name="Inagaki F."/>
            <person name="Takami H."/>
        </authorList>
    </citation>
    <scope>NUCLEOTIDE SEQUENCE</scope>
    <source>
        <strain evidence="1">Expedition CK06-06</strain>
    </source>
</reference>
<dbReference type="InterPro" id="IPR014729">
    <property type="entry name" value="Rossmann-like_a/b/a_fold"/>
</dbReference>
<dbReference type="PANTHER" id="PTHR11933:SF5">
    <property type="entry name" value="MITOCHONDRIAL TRNA-SPECIFIC 2-THIOURIDYLASE 1"/>
    <property type="match status" value="1"/>
</dbReference>
<comment type="caution">
    <text evidence="1">The sequence shown here is derived from an EMBL/GenBank/DDBJ whole genome shotgun (WGS) entry which is preliminary data.</text>
</comment>